<dbReference type="InterPro" id="IPR017853">
    <property type="entry name" value="GH"/>
</dbReference>
<gene>
    <name evidence="1" type="ORF">H0A75_06050</name>
</gene>
<dbReference type="SUPFAM" id="SSF51445">
    <property type="entry name" value="(Trans)glycosidases"/>
    <property type="match status" value="1"/>
</dbReference>
<dbReference type="Gene3D" id="3.20.20.80">
    <property type="entry name" value="Glycosidases"/>
    <property type="match status" value="1"/>
</dbReference>
<name>A0A7Z0MP96_9GAMM</name>
<reference evidence="1 2" key="1">
    <citation type="submission" date="2020-05" db="EMBL/GenBank/DDBJ databases">
        <title>Horizontal transmission and recombination maintain forever young bacterial symbiont genomes.</title>
        <authorList>
            <person name="Russell S.L."/>
            <person name="Pepper-Tunick E."/>
            <person name="Svedberg J."/>
            <person name="Byrne A."/>
            <person name="Ruelas Castillo J."/>
            <person name="Vollmers C."/>
            <person name="Beinart R.A."/>
            <person name="Corbett-Detig R."/>
        </authorList>
    </citation>
    <scope>NUCLEOTIDE SEQUENCE [LARGE SCALE GENOMIC DNA]</scope>
    <source>
        <strain evidence="1">4727-3</strain>
    </source>
</reference>
<organism evidence="1 2">
    <name type="scientific">Candidatus Methanofishera endochildressiae</name>
    <dbReference type="NCBI Taxonomy" id="2738884"/>
    <lineage>
        <taxon>Bacteria</taxon>
        <taxon>Pseudomonadati</taxon>
        <taxon>Pseudomonadota</taxon>
        <taxon>Gammaproteobacteria</taxon>
        <taxon>Candidatus Methanofishera</taxon>
    </lineage>
</organism>
<dbReference type="EMBL" id="JACCHS010000102">
    <property type="protein sequence ID" value="NYT47194.1"/>
    <property type="molecule type" value="Genomic_DNA"/>
</dbReference>
<dbReference type="AlphaFoldDB" id="A0A7Z0MP96"/>
<dbReference type="Proteomes" id="UP000537890">
    <property type="component" value="Unassembled WGS sequence"/>
</dbReference>
<sequence length="127" mass="14534">MIYNYSRNEVKNFTPFIQCLFLVKRCASMACDAVASMLYLDYSREENDWLPNMYGGNENLEAIDFLRELNTITHEQHPGTVVIAEKESDFWPQIHVNLDGKQKHEMEYGLDACATYATRSSASPPSS</sequence>
<evidence type="ECO:0000313" key="1">
    <source>
        <dbReference type="EMBL" id="NYT47194.1"/>
    </source>
</evidence>
<evidence type="ECO:0000313" key="2">
    <source>
        <dbReference type="Proteomes" id="UP000537890"/>
    </source>
</evidence>
<comment type="caution">
    <text evidence="1">The sequence shown here is derived from an EMBL/GenBank/DDBJ whole genome shotgun (WGS) entry which is preliminary data.</text>
</comment>
<accession>A0A7Z0MP96</accession>
<proteinExistence type="predicted"/>
<protein>
    <submittedName>
        <fullName evidence="1">Uncharacterized protein</fullName>
    </submittedName>
</protein>